<organism evidence="1 2">
    <name type="scientific">Herbiconiux daphne</name>
    <dbReference type="NCBI Taxonomy" id="2970914"/>
    <lineage>
        <taxon>Bacteria</taxon>
        <taxon>Bacillati</taxon>
        <taxon>Actinomycetota</taxon>
        <taxon>Actinomycetes</taxon>
        <taxon>Micrococcales</taxon>
        <taxon>Microbacteriaceae</taxon>
        <taxon>Herbiconiux</taxon>
    </lineage>
</organism>
<dbReference type="EMBL" id="JANLCJ010000432">
    <property type="protein sequence ID" value="MCS5737123.1"/>
    <property type="molecule type" value="Genomic_DNA"/>
</dbReference>
<protein>
    <submittedName>
        <fullName evidence="1">Uncharacterized protein</fullName>
    </submittedName>
</protein>
<reference evidence="1" key="1">
    <citation type="submission" date="2022-08" db="EMBL/GenBank/DDBJ databases">
        <authorList>
            <person name="Deng Y."/>
            <person name="Han X.-F."/>
            <person name="Zhang Y.-Q."/>
        </authorList>
    </citation>
    <scope>NUCLEOTIDE SEQUENCE</scope>
    <source>
        <strain evidence="1">CPCC 203386</strain>
    </source>
</reference>
<feature type="non-terminal residue" evidence="1">
    <location>
        <position position="63"/>
    </location>
</feature>
<evidence type="ECO:0000313" key="1">
    <source>
        <dbReference type="EMBL" id="MCS5737123.1"/>
    </source>
</evidence>
<evidence type="ECO:0000313" key="2">
    <source>
        <dbReference type="Proteomes" id="UP001165586"/>
    </source>
</evidence>
<comment type="caution">
    <text evidence="1">The sequence shown here is derived from an EMBL/GenBank/DDBJ whole genome shotgun (WGS) entry which is preliminary data.</text>
</comment>
<name>A0ABT2HB45_9MICO</name>
<dbReference type="Proteomes" id="UP001165586">
    <property type="component" value="Unassembled WGS sequence"/>
</dbReference>
<sequence length="63" mass="6845">MLPFFQLATGLDSSSRIKRLQAVRSTIKAASFLSVLSATATARRKDSITPAGTCFILLDSLHY</sequence>
<keyword evidence="2" id="KW-1185">Reference proteome</keyword>
<accession>A0ABT2HB45</accession>
<proteinExistence type="predicted"/>
<gene>
    <name evidence="1" type="ORF">N1032_25685</name>
</gene>
<dbReference type="RefSeq" id="WP_259543439.1">
    <property type="nucleotide sequence ID" value="NZ_JANLCJ010000432.1"/>
</dbReference>